<keyword evidence="2" id="KW-1185">Reference proteome</keyword>
<dbReference type="Pfam" id="PF06219">
    <property type="entry name" value="DUF1005"/>
    <property type="match status" value="1"/>
</dbReference>
<accession>A0A8S0TN40</accession>
<gene>
    <name evidence="1" type="ORF">OLEA9_A049251</name>
</gene>
<dbReference type="PANTHER" id="PTHR31317:SF3">
    <property type="entry name" value="OS07G0133500 PROTEIN"/>
    <property type="match status" value="1"/>
</dbReference>
<dbReference type="AlphaFoldDB" id="A0A8S0TN40"/>
<dbReference type="InterPro" id="IPR010410">
    <property type="entry name" value="DUF1005"/>
</dbReference>
<protein>
    <submittedName>
        <fullName evidence="1">Uncharacterized protein</fullName>
    </submittedName>
</protein>
<evidence type="ECO:0000313" key="1">
    <source>
        <dbReference type="EMBL" id="CAA3007368.1"/>
    </source>
</evidence>
<comment type="caution">
    <text evidence="1">The sequence shown here is derived from an EMBL/GenBank/DDBJ whole genome shotgun (WGS) entry which is preliminary data.</text>
</comment>
<sequence>MDPCPFVRLIVGNLALKISVVSKSARSVVHPLFFPCFCNIKLKSFSLQTAVVPYIPPEKTQFLEETNKYSHPVSTLASLILISSPGSHFVEVEVEVEVAMAVVGVEFGI</sequence>
<proteinExistence type="predicted"/>
<dbReference type="Proteomes" id="UP000594638">
    <property type="component" value="Unassembled WGS sequence"/>
</dbReference>
<name>A0A8S0TN40_OLEEU</name>
<organism evidence="1 2">
    <name type="scientific">Olea europaea subsp. europaea</name>
    <dbReference type="NCBI Taxonomy" id="158383"/>
    <lineage>
        <taxon>Eukaryota</taxon>
        <taxon>Viridiplantae</taxon>
        <taxon>Streptophyta</taxon>
        <taxon>Embryophyta</taxon>
        <taxon>Tracheophyta</taxon>
        <taxon>Spermatophyta</taxon>
        <taxon>Magnoliopsida</taxon>
        <taxon>eudicotyledons</taxon>
        <taxon>Gunneridae</taxon>
        <taxon>Pentapetalae</taxon>
        <taxon>asterids</taxon>
        <taxon>lamiids</taxon>
        <taxon>Lamiales</taxon>
        <taxon>Oleaceae</taxon>
        <taxon>Oleeae</taxon>
        <taxon>Olea</taxon>
    </lineage>
</organism>
<evidence type="ECO:0000313" key="2">
    <source>
        <dbReference type="Proteomes" id="UP000594638"/>
    </source>
</evidence>
<reference evidence="1 2" key="1">
    <citation type="submission" date="2019-12" db="EMBL/GenBank/DDBJ databases">
        <authorList>
            <person name="Alioto T."/>
            <person name="Alioto T."/>
            <person name="Gomez Garrido J."/>
        </authorList>
    </citation>
    <scope>NUCLEOTIDE SEQUENCE [LARGE SCALE GENOMIC DNA]</scope>
</reference>
<dbReference type="EMBL" id="CACTIH010007273">
    <property type="protein sequence ID" value="CAA3007368.1"/>
    <property type="molecule type" value="Genomic_DNA"/>
</dbReference>
<dbReference type="PANTHER" id="PTHR31317">
    <property type="entry name" value="OS08G0163500 PROTEIN"/>
    <property type="match status" value="1"/>
</dbReference>
<dbReference type="Gramene" id="OE9A049251T1">
    <property type="protein sequence ID" value="OE9A049251C1"/>
    <property type="gene ID" value="OE9A049251"/>
</dbReference>
<dbReference type="OrthoDB" id="748166at2759"/>